<accession>A0A545UYW8</accession>
<organism evidence="1 2">
    <name type="scientific">Cordyceps javanica</name>
    <dbReference type="NCBI Taxonomy" id="43265"/>
    <lineage>
        <taxon>Eukaryota</taxon>
        <taxon>Fungi</taxon>
        <taxon>Dikarya</taxon>
        <taxon>Ascomycota</taxon>
        <taxon>Pezizomycotina</taxon>
        <taxon>Sordariomycetes</taxon>
        <taxon>Hypocreomycetidae</taxon>
        <taxon>Hypocreales</taxon>
        <taxon>Cordycipitaceae</taxon>
        <taxon>Cordyceps</taxon>
    </lineage>
</organism>
<dbReference type="Proteomes" id="UP000315783">
    <property type="component" value="Unassembled WGS sequence"/>
</dbReference>
<proteinExistence type="predicted"/>
<evidence type="ECO:0000313" key="2">
    <source>
        <dbReference type="Proteomes" id="UP000315783"/>
    </source>
</evidence>
<dbReference type="AlphaFoldDB" id="A0A545UYW8"/>
<protein>
    <submittedName>
        <fullName evidence="1">Uncharacterized protein</fullName>
    </submittedName>
</protein>
<name>A0A545UYW8_9HYPO</name>
<sequence length="116" mass="13195">MSWWLLCLPTPTSCDTQFRRLHSHTLARVTRSAVAVIQTSTTPTQSFHSPIHTTTYSVIWPRVASSKSKVQQPYGKRVAQLTDLYGVRLGNSDHAAVSTIRARHLFQRVPSREHWV</sequence>
<gene>
    <name evidence="1" type="ORF">IF1G_06648</name>
</gene>
<evidence type="ECO:0000313" key="1">
    <source>
        <dbReference type="EMBL" id="TQV94637.1"/>
    </source>
</evidence>
<reference evidence="1 2" key="1">
    <citation type="journal article" date="2019" name="Appl. Microbiol. Biotechnol.">
        <title>Genome sequence of Isaria javanica and comparative genome analysis insights into family S53 peptidase evolution in fungal entomopathogens.</title>
        <authorList>
            <person name="Lin R."/>
            <person name="Zhang X."/>
            <person name="Xin B."/>
            <person name="Zou M."/>
            <person name="Gao Y."/>
            <person name="Qin F."/>
            <person name="Hu Q."/>
            <person name="Xie B."/>
            <person name="Cheng X."/>
        </authorList>
    </citation>
    <scope>NUCLEOTIDE SEQUENCE [LARGE SCALE GENOMIC DNA]</scope>
    <source>
        <strain evidence="1 2">IJ1G</strain>
    </source>
</reference>
<comment type="caution">
    <text evidence="1">The sequence shown here is derived from an EMBL/GenBank/DDBJ whole genome shotgun (WGS) entry which is preliminary data.</text>
</comment>
<dbReference type="EMBL" id="SPUK01000009">
    <property type="protein sequence ID" value="TQV94637.1"/>
    <property type="molecule type" value="Genomic_DNA"/>
</dbReference>
<keyword evidence="2" id="KW-1185">Reference proteome</keyword>